<proteinExistence type="predicted"/>
<protein>
    <submittedName>
        <fullName evidence="4">Competence protein CoiA family protein</fullName>
    </submittedName>
</protein>
<dbReference type="EMBL" id="CP126114">
    <property type="protein sequence ID" value="WHY87771.1"/>
    <property type="molecule type" value="Genomic_DNA"/>
</dbReference>
<evidence type="ECO:0000259" key="3">
    <source>
        <dbReference type="Pfam" id="PF25166"/>
    </source>
</evidence>
<sequence length="398" mass="47155">MLSAQTKSGKRICLGYDYKKETLLYLRNKEEFICPICGEDVLLKLGEQRIFHFAHKQGGTCRDFYENETQYHMEGKKQLYQWLIRQKIPSVLEYYDKEIGQRPDIMFEHKGKKYALEYQCSTLPEKVFIKRTQRYLEKKYIPLWIISSSHIHSKKRNITALSNFHYYFLRSTSTGYLYIPSYCPEKQLFQLVEPITSYSIKNVFAHFSFYLPNDLKLDGLLEPSRKHQLNLSSWNREIEKFNLHLTLHPGKALQPFLHEIYNKNLNLFLLPPEIGLPVPHSISIHTAPMIWQTYVFLDVLASKNPNDLITLQEIKTHLKKRLNRNDIILRKLPQLEAINPLCAVIEYLQHLVRLGILSRKGENLFQLKKKIIIPRSNREKEEAKILFYQKNNRILSEI</sequence>
<dbReference type="AlphaFoldDB" id="A0AA95MUU8"/>
<evidence type="ECO:0000259" key="2">
    <source>
        <dbReference type="Pfam" id="PF25164"/>
    </source>
</evidence>
<dbReference type="Pfam" id="PF25166">
    <property type="entry name" value="CoiA_C"/>
    <property type="match status" value="1"/>
</dbReference>
<dbReference type="Pfam" id="PF25164">
    <property type="entry name" value="CoiA_N"/>
    <property type="match status" value="1"/>
</dbReference>
<gene>
    <name evidence="4" type="ORF">QNH39_08040</name>
</gene>
<evidence type="ECO:0000259" key="1">
    <source>
        <dbReference type="Pfam" id="PF06054"/>
    </source>
</evidence>
<feature type="domain" description="Competence protein CoiA-like N-terminal" evidence="2">
    <location>
        <begin position="17"/>
        <end position="62"/>
    </location>
</feature>
<accession>A0AA95MUU8</accession>
<name>A0AA95MUU8_9BACI</name>
<feature type="domain" description="Competence protein CoiA nuclease-like" evidence="1">
    <location>
        <begin position="68"/>
        <end position="224"/>
    </location>
</feature>
<dbReference type="InterPro" id="IPR057253">
    <property type="entry name" value="CoiA-like_N"/>
</dbReference>
<dbReference type="InterPro" id="IPR057252">
    <property type="entry name" value="CoiA_C"/>
</dbReference>
<dbReference type="Proteomes" id="UP001178288">
    <property type="component" value="Chromosome"/>
</dbReference>
<dbReference type="InterPro" id="IPR021176">
    <property type="entry name" value="Competence-induced_CoiA"/>
</dbReference>
<dbReference type="PIRSF" id="PIRSF007487">
    <property type="entry name" value="Competence-induced_CoiA_bac"/>
    <property type="match status" value="1"/>
</dbReference>
<reference evidence="4" key="1">
    <citation type="submission" date="2023-05" db="EMBL/GenBank/DDBJ databases">
        <title>Comparative genomics of Bacillaceae isolates and their secondary metabolite potential.</title>
        <authorList>
            <person name="Song L."/>
            <person name="Nielsen L.J."/>
            <person name="Mohite O."/>
            <person name="Xu X."/>
            <person name="Weber T."/>
            <person name="Kovacs A.T."/>
        </authorList>
    </citation>
    <scope>NUCLEOTIDE SEQUENCE</scope>
    <source>
        <strain evidence="4">XLM17</strain>
    </source>
</reference>
<organism evidence="4 5">
    <name type="scientific">Neobacillus novalis</name>
    <dbReference type="NCBI Taxonomy" id="220687"/>
    <lineage>
        <taxon>Bacteria</taxon>
        <taxon>Bacillati</taxon>
        <taxon>Bacillota</taxon>
        <taxon>Bacilli</taxon>
        <taxon>Bacillales</taxon>
        <taxon>Bacillaceae</taxon>
        <taxon>Neobacillus</taxon>
    </lineage>
</organism>
<dbReference type="InterPro" id="IPR010330">
    <property type="entry name" value="CoiA_nuc"/>
</dbReference>
<evidence type="ECO:0000313" key="4">
    <source>
        <dbReference type="EMBL" id="WHY87771.1"/>
    </source>
</evidence>
<dbReference type="RefSeq" id="WP_066084458.1">
    <property type="nucleotide sequence ID" value="NZ_CP126114.1"/>
</dbReference>
<dbReference type="KEGG" id="nnv:QNH39_08040"/>
<evidence type="ECO:0000313" key="5">
    <source>
        <dbReference type="Proteomes" id="UP001178288"/>
    </source>
</evidence>
<dbReference type="Pfam" id="PF06054">
    <property type="entry name" value="CoiA_nuc"/>
    <property type="match status" value="1"/>
</dbReference>
<keyword evidence="5" id="KW-1185">Reference proteome</keyword>
<feature type="domain" description="Competence protein CoiA C-terminal" evidence="3">
    <location>
        <begin position="232"/>
        <end position="376"/>
    </location>
</feature>